<dbReference type="InParanoid" id="A0A1Y2LX66"/>
<dbReference type="OMA" id="NKLHAGH"/>
<accession>A0A1Y2LX66</accession>
<feature type="compositionally biased region" description="Polar residues" evidence="1">
    <location>
        <begin position="50"/>
        <end position="61"/>
    </location>
</feature>
<reference evidence="2 3" key="1">
    <citation type="journal article" date="2017" name="Genome Announc.">
        <title>Genome sequence of the saprophytic ascomycete Epicoccum nigrum ICMP 19927 strain isolated from New Zealand.</title>
        <authorList>
            <person name="Fokin M."/>
            <person name="Fleetwood D."/>
            <person name="Weir B.S."/>
            <person name="Villas-Boas S.G."/>
        </authorList>
    </citation>
    <scope>NUCLEOTIDE SEQUENCE [LARGE SCALE GENOMIC DNA]</scope>
    <source>
        <strain evidence="2 3">ICMP 19927</strain>
    </source>
</reference>
<dbReference type="EMBL" id="KZ107846">
    <property type="protein sequence ID" value="OSS48430.1"/>
    <property type="molecule type" value="Genomic_DNA"/>
</dbReference>
<name>A0A1Y2LX66_EPING</name>
<keyword evidence="3" id="KW-1185">Reference proteome</keyword>
<evidence type="ECO:0000313" key="3">
    <source>
        <dbReference type="Proteomes" id="UP000193240"/>
    </source>
</evidence>
<feature type="compositionally biased region" description="Basic and acidic residues" evidence="1">
    <location>
        <begin position="267"/>
        <end position="278"/>
    </location>
</feature>
<protein>
    <submittedName>
        <fullName evidence="2">Uncharacterized protein</fullName>
    </submittedName>
</protein>
<feature type="compositionally biased region" description="Acidic residues" evidence="1">
    <location>
        <begin position="188"/>
        <end position="199"/>
    </location>
</feature>
<sequence>MTGYVDASSQTEWAGLMQKNIVRPDALYPNTDTPPDEPLTNKEQCVASLRTKSPAEQQGQPHTPPRSKEPSQDELPTMATSPLLARRQNRPDFVPHIDLPPPEQQSRYYRAFDTDPLNDEVPASPPPSGLILSPLPEANKRFAGHTPLYAGSPKLERPKRQPQGRNLRPIVPEKIASLPIHELIVEQDPIEDADTEPLPESESQSATPQQDIGLTGPLTLAPNPGDGSQDKILLSALDSELSKIARQQARDNSSNSASSELPLSRQESTESRTSEPRPVDGVIFKKTVPWNFGAPFGEV</sequence>
<evidence type="ECO:0000256" key="1">
    <source>
        <dbReference type="SAM" id="MobiDB-lite"/>
    </source>
</evidence>
<dbReference type="AlphaFoldDB" id="A0A1Y2LX66"/>
<gene>
    <name evidence="2" type="ORF">B5807_07959</name>
</gene>
<evidence type="ECO:0000313" key="2">
    <source>
        <dbReference type="EMBL" id="OSS48430.1"/>
    </source>
</evidence>
<organism evidence="2 3">
    <name type="scientific">Epicoccum nigrum</name>
    <name type="common">Soil fungus</name>
    <name type="synonym">Epicoccum purpurascens</name>
    <dbReference type="NCBI Taxonomy" id="105696"/>
    <lineage>
        <taxon>Eukaryota</taxon>
        <taxon>Fungi</taxon>
        <taxon>Dikarya</taxon>
        <taxon>Ascomycota</taxon>
        <taxon>Pezizomycotina</taxon>
        <taxon>Dothideomycetes</taxon>
        <taxon>Pleosporomycetidae</taxon>
        <taxon>Pleosporales</taxon>
        <taxon>Pleosporineae</taxon>
        <taxon>Didymellaceae</taxon>
        <taxon>Epicoccum</taxon>
    </lineage>
</organism>
<dbReference type="Proteomes" id="UP000193240">
    <property type="component" value="Unassembled WGS sequence"/>
</dbReference>
<feature type="compositionally biased region" description="Polar residues" evidence="1">
    <location>
        <begin position="201"/>
        <end position="212"/>
    </location>
</feature>
<feature type="region of interest" description="Disordered" evidence="1">
    <location>
        <begin position="25"/>
        <end position="283"/>
    </location>
</feature>
<proteinExistence type="predicted"/>